<dbReference type="STRING" id="1328760.A0A165AAK3"/>
<dbReference type="OrthoDB" id="10021397at2759"/>
<feature type="transmembrane region" description="Helical" evidence="8">
    <location>
        <begin position="180"/>
        <end position="203"/>
    </location>
</feature>
<organism evidence="10 11">
    <name type="scientific">Xylona heveae (strain CBS 132557 / TC161)</name>
    <dbReference type="NCBI Taxonomy" id="1328760"/>
    <lineage>
        <taxon>Eukaryota</taxon>
        <taxon>Fungi</taxon>
        <taxon>Dikarya</taxon>
        <taxon>Ascomycota</taxon>
        <taxon>Pezizomycotina</taxon>
        <taxon>Xylonomycetes</taxon>
        <taxon>Xylonales</taxon>
        <taxon>Xylonaceae</taxon>
        <taxon>Xylona</taxon>
    </lineage>
</organism>
<dbReference type="InterPro" id="IPR020846">
    <property type="entry name" value="MFS_dom"/>
</dbReference>
<dbReference type="InterPro" id="IPR036259">
    <property type="entry name" value="MFS_trans_sf"/>
</dbReference>
<keyword evidence="3" id="KW-0813">Transport</keyword>
<accession>A0A165AAK3</accession>
<feature type="compositionally biased region" description="Basic and acidic residues" evidence="7">
    <location>
        <begin position="1"/>
        <end position="12"/>
    </location>
</feature>
<dbReference type="SUPFAM" id="SSF103473">
    <property type="entry name" value="MFS general substrate transporter"/>
    <property type="match status" value="1"/>
</dbReference>
<evidence type="ECO:0000313" key="11">
    <source>
        <dbReference type="Proteomes" id="UP000076632"/>
    </source>
</evidence>
<keyword evidence="4 8" id="KW-0812">Transmembrane</keyword>
<dbReference type="Pfam" id="PF07690">
    <property type="entry name" value="MFS_1"/>
    <property type="match status" value="1"/>
</dbReference>
<evidence type="ECO:0000313" key="10">
    <source>
        <dbReference type="EMBL" id="KZF20176.1"/>
    </source>
</evidence>
<dbReference type="PANTHER" id="PTHR23501:SF12">
    <property type="entry name" value="MAJOR FACILITATOR SUPERFAMILY (MFS) PROFILE DOMAIN-CONTAINING PROTEIN-RELATED"/>
    <property type="match status" value="1"/>
</dbReference>
<name>A0A165AAK3_XYLHT</name>
<feature type="region of interest" description="Disordered" evidence="7">
    <location>
        <begin position="1"/>
        <end position="44"/>
    </location>
</feature>
<feature type="transmembrane region" description="Helical" evidence="8">
    <location>
        <begin position="209"/>
        <end position="228"/>
    </location>
</feature>
<evidence type="ECO:0000256" key="1">
    <source>
        <dbReference type="ARBA" id="ARBA00004141"/>
    </source>
</evidence>
<evidence type="ECO:0000256" key="4">
    <source>
        <dbReference type="ARBA" id="ARBA00022692"/>
    </source>
</evidence>
<keyword evidence="6 8" id="KW-0472">Membrane</keyword>
<feature type="transmembrane region" description="Helical" evidence="8">
    <location>
        <begin position="54"/>
        <end position="80"/>
    </location>
</feature>
<evidence type="ECO:0000256" key="6">
    <source>
        <dbReference type="ARBA" id="ARBA00023136"/>
    </source>
</evidence>
<evidence type="ECO:0000256" key="3">
    <source>
        <dbReference type="ARBA" id="ARBA00022448"/>
    </source>
</evidence>
<evidence type="ECO:0000259" key="9">
    <source>
        <dbReference type="PROSITE" id="PS50850"/>
    </source>
</evidence>
<keyword evidence="5 8" id="KW-1133">Transmembrane helix</keyword>
<dbReference type="AlphaFoldDB" id="A0A165AAK3"/>
<feature type="transmembrane region" description="Helical" evidence="8">
    <location>
        <begin position="386"/>
        <end position="408"/>
    </location>
</feature>
<feature type="transmembrane region" description="Helical" evidence="8">
    <location>
        <begin position="526"/>
        <end position="544"/>
    </location>
</feature>
<dbReference type="GO" id="GO:0005886">
    <property type="term" value="C:plasma membrane"/>
    <property type="evidence" value="ECO:0007669"/>
    <property type="project" value="TreeGrafter"/>
</dbReference>
<evidence type="ECO:0000256" key="7">
    <source>
        <dbReference type="SAM" id="MobiDB-lite"/>
    </source>
</evidence>
<dbReference type="PANTHER" id="PTHR23501">
    <property type="entry name" value="MAJOR FACILITATOR SUPERFAMILY"/>
    <property type="match status" value="1"/>
</dbReference>
<evidence type="ECO:0000256" key="2">
    <source>
        <dbReference type="ARBA" id="ARBA00007520"/>
    </source>
</evidence>
<comment type="subcellular location">
    <subcellularLocation>
        <location evidence="1">Membrane</location>
        <topology evidence="1">Multi-pass membrane protein</topology>
    </subcellularLocation>
</comment>
<dbReference type="GeneID" id="28895740"/>
<dbReference type="EMBL" id="KV407463">
    <property type="protein sequence ID" value="KZF20176.1"/>
    <property type="molecule type" value="Genomic_DNA"/>
</dbReference>
<dbReference type="OMA" id="ATYNAKW"/>
<feature type="transmembrane region" description="Helical" evidence="8">
    <location>
        <begin position="280"/>
        <end position="300"/>
    </location>
</feature>
<feature type="transmembrane region" description="Helical" evidence="8">
    <location>
        <begin position="249"/>
        <end position="268"/>
    </location>
</feature>
<dbReference type="GO" id="GO:0022857">
    <property type="term" value="F:transmembrane transporter activity"/>
    <property type="evidence" value="ECO:0007669"/>
    <property type="project" value="InterPro"/>
</dbReference>
<evidence type="ECO:0000256" key="8">
    <source>
        <dbReference type="SAM" id="Phobius"/>
    </source>
</evidence>
<dbReference type="RefSeq" id="XP_018185731.1">
    <property type="nucleotide sequence ID" value="XM_018330603.1"/>
</dbReference>
<feature type="domain" description="Major facilitator superfamily (MFS) profile" evidence="9">
    <location>
        <begin position="57"/>
        <end position="549"/>
    </location>
</feature>
<feature type="transmembrane region" description="Helical" evidence="8">
    <location>
        <begin position="414"/>
        <end position="437"/>
    </location>
</feature>
<evidence type="ECO:0000256" key="5">
    <source>
        <dbReference type="ARBA" id="ARBA00022989"/>
    </source>
</evidence>
<feature type="transmembrane region" description="Helical" evidence="8">
    <location>
        <begin position="449"/>
        <end position="473"/>
    </location>
</feature>
<protein>
    <submittedName>
        <fullName evidence="10">MFS drug efflux transporter-like protein</fullName>
    </submittedName>
</protein>
<sequence length="557" mass="59356">MAEEQRFQESPKAEPGTSQPPVAFPEDPEKQDNSSSEASDAKEAPVREMGGAKWALVVISILSSILVYALDNTIVAVLIPPIVNDFKDVGDLGWLTVGFMIGGVASILPLGKLYNILDAKWLYLGSMIVFMAASALCGGAPTMNAMIVGRVFAGAGGIGLYIGVMTLLSVNTTEKERPAYLSLVGLVWGAGTVLGPVIGGAFEQVTWRWAFYINLIIGAVFSPVYLFMLPSFHPTSHVSLKERFGKLDGVGIVISIAAFITIIMPINFGGTLYSWSSGSIIALFVVSGVLWIAFGIQQGLALFTTKETRLFPVEFVRNKEAVLLFVLAAACNSAVFVPIYYIPIYFQFTRGDDALQSAVRLLPLIFLLCFTILSNGYLMSKMGYYMPWYAVGSAFALVATVCLSRINASTSTSYIYGFEALLGLGGGAFVQAGYAVIQSVVDADHVANAVSFMMIAQIGGIALSLAIASSVFINGATVDLKHLLPNVPVKELQASISGTSSGLLAKLPESTRQNALNIIINNMGKTFIPAYAAAALAFVGAMFLRRKRTFIAVGAAA</sequence>
<feature type="transmembrane region" description="Helical" evidence="8">
    <location>
        <begin position="361"/>
        <end position="379"/>
    </location>
</feature>
<comment type="similarity">
    <text evidence="2">Belongs to the major facilitator superfamily. TCR/Tet family.</text>
</comment>
<dbReference type="Gene3D" id="1.20.1250.20">
    <property type="entry name" value="MFS general substrate transporter like domains"/>
    <property type="match status" value="1"/>
</dbReference>
<feature type="transmembrane region" description="Helical" evidence="8">
    <location>
        <begin position="92"/>
        <end position="110"/>
    </location>
</feature>
<feature type="transmembrane region" description="Helical" evidence="8">
    <location>
        <begin position="321"/>
        <end position="341"/>
    </location>
</feature>
<feature type="transmembrane region" description="Helical" evidence="8">
    <location>
        <begin position="147"/>
        <end position="168"/>
    </location>
</feature>
<dbReference type="InParanoid" id="A0A165AAK3"/>
<dbReference type="Proteomes" id="UP000076632">
    <property type="component" value="Unassembled WGS sequence"/>
</dbReference>
<reference evidence="10 11" key="1">
    <citation type="journal article" date="2016" name="Fungal Biol.">
        <title>The genome of Xylona heveae provides a window into fungal endophytism.</title>
        <authorList>
            <person name="Gazis R."/>
            <person name="Kuo A."/>
            <person name="Riley R."/>
            <person name="LaButti K."/>
            <person name="Lipzen A."/>
            <person name="Lin J."/>
            <person name="Amirebrahimi M."/>
            <person name="Hesse C.N."/>
            <person name="Spatafora J.W."/>
            <person name="Henrissat B."/>
            <person name="Hainaut M."/>
            <person name="Grigoriev I.V."/>
            <person name="Hibbett D.S."/>
        </authorList>
    </citation>
    <scope>NUCLEOTIDE SEQUENCE [LARGE SCALE GENOMIC DNA]</scope>
    <source>
        <strain evidence="10 11">TC161</strain>
    </source>
</reference>
<dbReference type="InterPro" id="IPR011701">
    <property type="entry name" value="MFS"/>
</dbReference>
<gene>
    <name evidence="10" type="ORF">L228DRAFT_232700</name>
</gene>
<keyword evidence="11" id="KW-1185">Reference proteome</keyword>
<dbReference type="PROSITE" id="PS50850">
    <property type="entry name" value="MFS"/>
    <property type="match status" value="1"/>
</dbReference>
<feature type="transmembrane region" description="Helical" evidence="8">
    <location>
        <begin position="122"/>
        <end position="141"/>
    </location>
</feature>
<proteinExistence type="inferred from homology"/>